<feature type="compositionally biased region" description="Basic and acidic residues" evidence="2">
    <location>
        <begin position="136"/>
        <end position="147"/>
    </location>
</feature>
<dbReference type="EMBL" id="JXRP01000014">
    <property type="protein sequence ID" value="KIL47223.1"/>
    <property type="molecule type" value="Genomic_DNA"/>
</dbReference>
<feature type="region of interest" description="Disordered" evidence="2">
    <location>
        <begin position="114"/>
        <end position="147"/>
    </location>
</feature>
<name>A0A0C2VT89_9BACL</name>
<gene>
    <name evidence="3" type="ORF">KP78_17960</name>
</gene>
<evidence type="ECO:0000256" key="2">
    <source>
        <dbReference type="SAM" id="MobiDB-lite"/>
    </source>
</evidence>
<dbReference type="AlphaFoldDB" id="A0A0C2VT89"/>
<evidence type="ECO:0000313" key="4">
    <source>
        <dbReference type="Proteomes" id="UP000031938"/>
    </source>
</evidence>
<organism evidence="3 4">
    <name type="scientific">Jeotgalibacillus soli</name>
    <dbReference type="NCBI Taxonomy" id="889306"/>
    <lineage>
        <taxon>Bacteria</taxon>
        <taxon>Bacillati</taxon>
        <taxon>Bacillota</taxon>
        <taxon>Bacilli</taxon>
        <taxon>Bacillales</taxon>
        <taxon>Caryophanaceae</taxon>
        <taxon>Jeotgalibacillus</taxon>
    </lineage>
</organism>
<dbReference type="OrthoDB" id="2353585at2"/>
<dbReference type="STRING" id="889306.KP78_17960"/>
<comment type="caution">
    <text evidence="3">The sequence shown here is derived from an EMBL/GenBank/DDBJ whole genome shotgun (WGS) entry which is preliminary data.</text>
</comment>
<reference evidence="3 4" key="1">
    <citation type="submission" date="2015-01" db="EMBL/GenBank/DDBJ databases">
        <title>Genome sequencing of Jeotgalibacillus soli.</title>
        <authorList>
            <person name="Goh K.M."/>
            <person name="Chan K.-G."/>
            <person name="Yaakop A.S."/>
            <person name="Ee R."/>
            <person name="Gan H.M."/>
            <person name="Chan C.S."/>
        </authorList>
    </citation>
    <scope>NUCLEOTIDE SEQUENCE [LARGE SCALE GENOMIC DNA]</scope>
    <source>
        <strain evidence="3 4">P9</strain>
    </source>
</reference>
<feature type="coiled-coil region" evidence="1">
    <location>
        <begin position="53"/>
        <end position="87"/>
    </location>
</feature>
<keyword evidence="1" id="KW-0175">Coiled coil</keyword>
<sequence>MSNNKLTKGILIGAFLGGALSLIDRETRRQTFENAKKSGQAISDFTSNPKELANRVKVKADQLRITAEQLQEDFEFLSTKVNEVKEMTPKIKNIINETKETFESSGETVKKVFEDDEEKTASIENSQPSAALESRNIGDGKKTFPNP</sequence>
<evidence type="ECO:0008006" key="5">
    <source>
        <dbReference type="Google" id="ProtNLM"/>
    </source>
</evidence>
<accession>A0A0C2VT89</accession>
<dbReference type="RefSeq" id="WP_052474710.1">
    <property type="nucleotide sequence ID" value="NZ_JXRP01000014.1"/>
</dbReference>
<evidence type="ECO:0000256" key="1">
    <source>
        <dbReference type="SAM" id="Coils"/>
    </source>
</evidence>
<dbReference type="PATRIC" id="fig|889306.3.peg.1809"/>
<proteinExistence type="predicted"/>
<dbReference type="Proteomes" id="UP000031938">
    <property type="component" value="Unassembled WGS sequence"/>
</dbReference>
<keyword evidence="4" id="KW-1185">Reference proteome</keyword>
<evidence type="ECO:0000313" key="3">
    <source>
        <dbReference type="EMBL" id="KIL47223.1"/>
    </source>
</evidence>
<protein>
    <recommendedName>
        <fullName evidence="5">Gas vesicle protein</fullName>
    </recommendedName>
</protein>